<dbReference type="Gene3D" id="1.20.1600.10">
    <property type="entry name" value="Outer membrane efflux proteins (OEP)"/>
    <property type="match status" value="1"/>
</dbReference>
<evidence type="ECO:0000256" key="1">
    <source>
        <dbReference type="ARBA" id="ARBA00004442"/>
    </source>
</evidence>
<protein>
    <submittedName>
        <fullName evidence="10">TolC family protein</fullName>
    </submittedName>
</protein>
<feature type="region of interest" description="Disordered" evidence="8">
    <location>
        <begin position="450"/>
        <end position="474"/>
    </location>
</feature>
<keyword evidence="3" id="KW-0813">Transport</keyword>
<dbReference type="RefSeq" id="WP_278015399.1">
    <property type="nucleotide sequence ID" value="NZ_CP121106.1"/>
</dbReference>
<comment type="subcellular location">
    <subcellularLocation>
        <location evidence="1">Cell outer membrane</location>
    </subcellularLocation>
</comment>
<evidence type="ECO:0000313" key="10">
    <source>
        <dbReference type="EMBL" id="WFL76634.1"/>
    </source>
</evidence>
<name>A0ABY8FNN4_9SPHN</name>
<evidence type="ECO:0000313" key="11">
    <source>
        <dbReference type="Proteomes" id="UP001215827"/>
    </source>
</evidence>
<accession>A0ABY8FNN4</accession>
<dbReference type="EMBL" id="CP121106">
    <property type="protein sequence ID" value="WFL76634.1"/>
    <property type="molecule type" value="Genomic_DNA"/>
</dbReference>
<evidence type="ECO:0000256" key="7">
    <source>
        <dbReference type="ARBA" id="ARBA00023237"/>
    </source>
</evidence>
<gene>
    <name evidence="10" type="ORF">P7228_11585</name>
</gene>
<dbReference type="InterPro" id="IPR051906">
    <property type="entry name" value="TolC-like"/>
</dbReference>
<evidence type="ECO:0000256" key="3">
    <source>
        <dbReference type="ARBA" id="ARBA00022448"/>
    </source>
</evidence>
<keyword evidence="4" id="KW-1134">Transmembrane beta strand</keyword>
<proteinExistence type="inferred from homology"/>
<evidence type="ECO:0000256" key="2">
    <source>
        <dbReference type="ARBA" id="ARBA00007613"/>
    </source>
</evidence>
<keyword evidence="5" id="KW-0812">Transmembrane</keyword>
<comment type="similarity">
    <text evidence="2">Belongs to the outer membrane factor (OMF) (TC 1.B.17) family.</text>
</comment>
<feature type="chain" id="PRO_5045544330" evidence="9">
    <location>
        <begin position="25"/>
        <end position="474"/>
    </location>
</feature>
<dbReference type="SUPFAM" id="SSF56954">
    <property type="entry name" value="Outer membrane efflux proteins (OEP)"/>
    <property type="match status" value="1"/>
</dbReference>
<evidence type="ECO:0000256" key="9">
    <source>
        <dbReference type="SAM" id="SignalP"/>
    </source>
</evidence>
<keyword evidence="11" id="KW-1185">Reference proteome</keyword>
<organism evidence="10 11">
    <name type="scientific">Altererythrobacter arenosus</name>
    <dbReference type="NCBI Taxonomy" id="3032592"/>
    <lineage>
        <taxon>Bacteria</taxon>
        <taxon>Pseudomonadati</taxon>
        <taxon>Pseudomonadota</taxon>
        <taxon>Alphaproteobacteria</taxon>
        <taxon>Sphingomonadales</taxon>
        <taxon>Erythrobacteraceae</taxon>
        <taxon>Altererythrobacter</taxon>
    </lineage>
</organism>
<keyword evidence="7" id="KW-0998">Cell outer membrane</keyword>
<keyword evidence="6" id="KW-0472">Membrane</keyword>
<dbReference type="PANTHER" id="PTHR30026">
    <property type="entry name" value="OUTER MEMBRANE PROTEIN TOLC"/>
    <property type="match status" value="1"/>
</dbReference>
<keyword evidence="9" id="KW-0732">Signal</keyword>
<sequence length="474" mass="52560">MKKTTFTSFAAAVLLGATSSVAIAQDMTTAPANTGNVISMQEAIEVAMAANPEILQAQYNTEAIQMEREQAQSLYLPRLDIEASAGIRRLENNTRRNLGIANDELYPLEAQVSADWTILDFGRRRGELLRQAARVDGASLRVTERSEFIALATARQYLDVLLQQRIVAAAQDNLAFHNTLVTDLSRGVEEESISIADLQQAEERFLSAKVRESEAVESLESAQHALRRLTGLTINTVTLPPDLSAALPSTEDETLGLARTRNPLVREAQADVDAAHGQVMAAKGEFWPTIGIDARGRVGEDIDGFAGETNDIQARVYLRWNVFDGGLKQGRYQEMVHRASQARYRLHEMTRRAEEDASNAWTALRAQQNIGAALARQSEVSDDLLLSYRSQFNVGRRSLLDVLDAQNTRFNTQVRLETSRFSQLFAQYQILAATNQFLDAMNIAPGAGAGKAERERFDYGPSKEAETDYRRYAD</sequence>
<dbReference type="PANTHER" id="PTHR30026:SF22">
    <property type="entry name" value="OUTER MEMBRANE EFFLUX PROTEIN"/>
    <property type="match status" value="1"/>
</dbReference>
<evidence type="ECO:0000256" key="4">
    <source>
        <dbReference type="ARBA" id="ARBA00022452"/>
    </source>
</evidence>
<dbReference type="Proteomes" id="UP001215827">
    <property type="component" value="Chromosome"/>
</dbReference>
<evidence type="ECO:0000256" key="6">
    <source>
        <dbReference type="ARBA" id="ARBA00023136"/>
    </source>
</evidence>
<feature type="compositionally biased region" description="Basic and acidic residues" evidence="8">
    <location>
        <begin position="451"/>
        <end position="474"/>
    </location>
</feature>
<reference evidence="10 11" key="1">
    <citation type="submission" date="2023-03" db="EMBL/GenBank/DDBJ databases">
        <title>Altererythrobacter sp. CAU 1644 isolated from sand.</title>
        <authorList>
            <person name="Kim W."/>
        </authorList>
    </citation>
    <scope>NUCLEOTIDE SEQUENCE [LARGE SCALE GENOMIC DNA]</scope>
    <source>
        <strain evidence="10 11">CAU 1644</strain>
    </source>
</reference>
<evidence type="ECO:0000256" key="5">
    <source>
        <dbReference type="ARBA" id="ARBA00022692"/>
    </source>
</evidence>
<evidence type="ECO:0000256" key="8">
    <source>
        <dbReference type="SAM" id="MobiDB-lite"/>
    </source>
</evidence>
<feature type="signal peptide" evidence="9">
    <location>
        <begin position="1"/>
        <end position="24"/>
    </location>
</feature>
<dbReference type="InterPro" id="IPR003423">
    <property type="entry name" value="OMP_efflux"/>
</dbReference>
<dbReference type="Pfam" id="PF02321">
    <property type="entry name" value="OEP"/>
    <property type="match status" value="2"/>
</dbReference>